<name>A0A0C2WAT2_AMAMK</name>
<gene>
    <name evidence="1" type="ORF">M378DRAFT_27595</name>
</gene>
<dbReference type="HOGENOM" id="CLU_049746_0_0_1"/>
<proteinExistence type="predicted"/>
<evidence type="ECO:0000313" key="1">
    <source>
        <dbReference type="EMBL" id="KIL58367.1"/>
    </source>
</evidence>
<evidence type="ECO:0000313" key="2">
    <source>
        <dbReference type="Proteomes" id="UP000054549"/>
    </source>
</evidence>
<dbReference type="InParanoid" id="A0A0C2WAT2"/>
<organism evidence="1 2">
    <name type="scientific">Amanita muscaria (strain Koide BX008)</name>
    <dbReference type="NCBI Taxonomy" id="946122"/>
    <lineage>
        <taxon>Eukaryota</taxon>
        <taxon>Fungi</taxon>
        <taxon>Dikarya</taxon>
        <taxon>Basidiomycota</taxon>
        <taxon>Agaricomycotina</taxon>
        <taxon>Agaricomycetes</taxon>
        <taxon>Agaricomycetidae</taxon>
        <taxon>Agaricales</taxon>
        <taxon>Pluteineae</taxon>
        <taxon>Amanitaceae</taxon>
        <taxon>Amanita</taxon>
    </lineage>
</organism>
<dbReference type="Proteomes" id="UP000054549">
    <property type="component" value="Unassembled WGS sequence"/>
</dbReference>
<reference evidence="1 2" key="1">
    <citation type="submission" date="2014-04" db="EMBL/GenBank/DDBJ databases">
        <title>Evolutionary Origins and Diversification of the Mycorrhizal Mutualists.</title>
        <authorList>
            <consortium name="DOE Joint Genome Institute"/>
            <consortium name="Mycorrhizal Genomics Consortium"/>
            <person name="Kohler A."/>
            <person name="Kuo A."/>
            <person name="Nagy L.G."/>
            <person name="Floudas D."/>
            <person name="Copeland A."/>
            <person name="Barry K.W."/>
            <person name="Cichocki N."/>
            <person name="Veneault-Fourrey C."/>
            <person name="LaButti K."/>
            <person name="Lindquist E.A."/>
            <person name="Lipzen A."/>
            <person name="Lundell T."/>
            <person name="Morin E."/>
            <person name="Murat C."/>
            <person name="Riley R."/>
            <person name="Ohm R."/>
            <person name="Sun H."/>
            <person name="Tunlid A."/>
            <person name="Henrissat B."/>
            <person name="Grigoriev I.V."/>
            <person name="Hibbett D.S."/>
            <person name="Martin F."/>
        </authorList>
    </citation>
    <scope>NUCLEOTIDE SEQUENCE [LARGE SCALE GENOMIC DNA]</scope>
    <source>
        <strain evidence="1 2">Koide BX008</strain>
    </source>
</reference>
<dbReference type="Gene3D" id="3.80.10.10">
    <property type="entry name" value="Ribonuclease Inhibitor"/>
    <property type="match status" value="1"/>
</dbReference>
<dbReference type="STRING" id="946122.A0A0C2WAT2"/>
<accession>A0A0C2WAT2</accession>
<evidence type="ECO:0008006" key="3">
    <source>
        <dbReference type="Google" id="ProtNLM"/>
    </source>
</evidence>
<sequence>MNWQTLTPEFIFEILSKFLPGLAVPVVEPEFFPWYLGHICSSWRAVFKSYPQFWSTFIIRLDWMGADRYVERALLLTEMCIQRSQTLPLTFQFRYEGMTDFEYSYCHKILKALMAQSTRWLNAYFHIPRSDASLLYAVKTQLPILRTFRLTYCGPLFEDIDLPQCGDLFEDAPHVRHVYIVDYPAWKLNWSSITTLHLEFTNVMQPNLLVNFLQTIDCLEELFLDSWRGASFGSPPRIVLPFLRCLGICTKENLLFETPALEELHINTFSDISLTQYYVWAPEFVGLLNHLKRLVILLTSIEMTIMIFQYLPDTENIDFYVMNLSILKILPLCPSARHLETMTIGISTFYDASYLREVLDIFEFWRMHSNAATGFGRFERLKRFTLKLQGSSRNLTQEYRRFESELTSLLSERGVQCSIIQFRDLNEYEVAILPFDIFGGQEFEYLL</sequence>
<dbReference type="EMBL" id="KN818340">
    <property type="protein sequence ID" value="KIL58367.1"/>
    <property type="molecule type" value="Genomic_DNA"/>
</dbReference>
<keyword evidence="2" id="KW-1185">Reference proteome</keyword>
<dbReference type="AlphaFoldDB" id="A0A0C2WAT2"/>
<dbReference type="OrthoDB" id="3365698at2759"/>
<dbReference type="InterPro" id="IPR032675">
    <property type="entry name" value="LRR_dom_sf"/>
</dbReference>
<protein>
    <recommendedName>
        <fullName evidence="3">F-box domain-containing protein</fullName>
    </recommendedName>
</protein>